<keyword evidence="1" id="KW-1188">Viral release from host cell</keyword>
<protein>
    <submittedName>
        <fullName evidence="3">DNA-packaging protein</fullName>
    </submittedName>
</protein>
<proteinExistence type="predicted"/>
<reference evidence="4" key="1">
    <citation type="journal article" date="2019" name="Int. J. Syst. Evol. Microbiol.">
        <title>The Global Catalogue of Microorganisms (GCM) 10K type strain sequencing project: providing services to taxonomists for standard genome sequencing and annotation.</title>
        <authorList>
            <consortium name="The Broad Institute Genomics Platform"/>
            <consortium name="The Broad Institute Genome Sequencing Center for Infectious Disease"/>
            <person name="Wu L."/>
            <person name="Ma J."/>
        </authorList>
    </citation>
    <scope>NUCLEOTIDE SEQUENCE [LARGE SCALE GENOMIC DNA]</scope>
    <source>
        <strain evidence="4">KCTC 62164</strain>
    </source>
</reference>
<dbReference type="Gene3D" id="3.30.420.240">
    <property type="match status" value="1"/>
</dbReference>
<organism evidence="3 4">
    <name type="scientific">Kordiimonas pumila</name>
    <dbReference type="NCBI Taxonomy" id="2161677"/>
    <lineage>
        <taxon>Bacteria</taxon>
        <taxon>Pseudomonadati</taxon>
        <taxon>Pseudomonadota</taxon>
        <taxon>Alphaproteobacteria</taxon>
        <taxon>Kordiimonadales</taxon>
        <taxon>Kordiimonadaceae</taxon>
        <taxon>Kordiimonas</taxon>
    </lineage>
</organism>
<dbReference type="Pfam" id="PF17289">
    <property type="entry name" value="Terminase_6C"/>
    <property type="match status" value="1"/>
</dbReference>
<dbReference type="RefSeq" id="WP_194215111.1">
    <property type="nucleotide sequence ID" value="NZ_CP061205.1"/>
</dbReference>
<gene>
    <name evidence="3" type="ORF">ACFOKA_06965</name>
</gene>
<dbReference type="Gene3D" id="3.40.50.300">
    <property type="entry name" value="P-loop containing nucleotide triphosphate hydrolases"/>
    <property type="match status" value="1"/>
</dbReference>
<dbReference type="EMBL" id="JBHRSL010000004">
    <property type="protein sequence ID" value="MFC3051637.1"/>
    <property type="molecule type" value="Genomic_DNA"/>
</dbReference>
<dbReference type="InterPro" id="IPR027417">
    <property type="entry name" value="P-loop_NTPase"/>
</dbReference>
<dbReference type="InterPro" id="IPR035421">
    <property type="entry name" value="Terminase_6C"/>
</dbReference>
<feature type="domain" description="Terminase large subunit gp17-like C-terminal" evidence="2">
    <location>
        <begin position="275"/>
        <end position="418"/>
    </location>
</feature>
<name>A0ABV7D425_9PROT</name>
<comment type="caution">
    <text evidence="3">The sequence shown here is derived from an EMBL/GenBank/DDBJ whole genome shotgun (WGS) entry which is preliminary data.</text>
</comment>
<evidence type="ECO:0000313" key="3">
    <source>
        <dbReference type="EMBL" id="MFC3051637.1"/>
    </source>
</evidence>
<accession>A0ABV7D425</accession>
<evidence type="ECO:0000256" key="1">
    <source>
        <dbReference type="ARBA" id="ARBA00022612"/>
    </source>
</evidence>
<sequence>MHFSASSLKQLPPSEQADFLNNLTEAEASLLLYDWAFWARANQRAPLGSWSHWLVLAGRGYGKTRAGAEWVREQAALGPGQRIALVGPTLNDARAVMVEGESGLLAVSPPWNRPKFEASKRLLTWPNGSMASLFSAEDPERLRGHQHHAAWCDELCAWRHTEDTWDNLVFGLRLGAQPRTMTTTTPKPIALLKKLLAAVEGGTVAVTRGSTFENLANLAPTFAGELVAKYKGTRLGRQELMAEILEDVPGALWQRTRLEQLRVSRPPTLVRIVVAIDPPTTAGEKADECGIIAAGIDAEDRGYIIADSSEQGLSPMRWAAKAVGLYHSLQADRIVIETNQGGLMAENVIRQVDASVPVAGVHATRSKHTRAEPVAALYEQGRIFHAGQFPELEDQMCTFTGSGTSSPDRVDALVWAVTSLMLSRPKNPTIRTL</sequence>
<keyword evidence="4" id="KW-1185">Reference proteome</keyword>
<evidence type="ECO:0000313" key="4">
    <source>
        <dbReference type="Proteomes" id="UP001595444"/>
    </source>
</evidence>
<evidence type="ECO:0000259" key="2">
    <source>
        <dbReference type="Pfam" id="PF17289"/>
    </source>
</evidence>
<dbReference type="Pfam" id="PF03237">
    <property type="entry name" value="Terminase_6N"/>
    <property type="match status" value="1"/>
</dbReference>
<dbReference type="Proteomes" id="UP001595444">
    <property type="component" value="Unassembled WGS sequence"/>
</dbReference>